<evidence type="ECO:0000313" key="1">
    <source>
        <dbReference type="EMBL" id="MCI21027.1"/>
    </source>
</evidence>
<name>A0A392QAZ0_9FABA</name>
<sequence>MGSWVEGHWLWDLKWRRDFFVWELNLLERLHEILDGSTISTSDDSWCWKHDPSGYYSVKSAFLAISRSTGDDVIFSV</sequence>
<reference evidence="1 2" key="1">
    <citation type="journal article" date="2018" name="Front. Plant Sci.">
        <title>Red Clover (Trifolium pratense) and Zigzag Clover (T. medium) - A Picture of Genomic Similarities and Differences.</title>
        <authorList>
            <person name="Dluhosova J."/>
            <person name="Istvanek J."/>
            <person name="Nedelnik J."/>
            <person name="Repkova J."/>
        </authorList>
    </citation>
    <scope>NUCLEOTIDE SEQUENCE [LARGE SCALE GENOMIC DNA]</scope>
    <source>
        <strain evidence="2">cv. 10/8</strain>
        <tissue evidence="1">Leaf</tissue>
    </source>
</reference>
<keyword evidence="2" id="KW-1185">Reference proteome</keyword>
<evidence type="ECO:0000313" key="2">
    <source>
        <dbReference type="Proteomes" id="UP000265520"/>
    </source>
</evidence>
<dbReference type="Proteomes" id="UP000265520">
    <property type="component" value="Unassembled WGS sequence"/>
</dbReference>
<organism evidence="1 2">
    <name type="scientific">Trifolium medium</name>
    <dbReference type="NCBI Taxonomy" id="97028"/>
    <lineage>
        <taxon>Eukaryota</taxon>
        <taxon>Viridiplantae</taxon>
        <taxon>Streptophyta</taxon>
        <taxon>Embryophyta</taxon>
        <taxon>Tracheophyta</taxon>
        <taxon>Spermatophyta</taxon>
        <taxon>Magnoliopsida</taxon>
        <taxon>eudicotyledons</taxon>
        <taxon>Gunneridae</taxon>
        <taxon>Pentapetalae</taxon>
        <taxon>rosids</taxon>
        <taxon>fabids</taxon>
        <taxon>Fabales</taxon>
        <taxon>Fabaceae</taxon>
        <taxon>Papilionoideae</taxon>
        <taxon>50 kb inversion clade</taxon>
        <taxon>NPAAA clade</taxon>
        <taxon>Hologalegina</taxon>
        <taxon>IRL clade</taxon>
        <taxon>Trifolieae</taxon>
        <taxon>Trifolium</taxon>
    </lineage>
</organism>
<comment type="caution">
    <text evidence="1">The sequence shown here is derived from an EMBL/GenBank/DDBJ whole genome shotgun (WGS) entry which is preliminary data.</text>
</comment>
<dbReference type="AlphaFoldDB" id="A0A392QAZ0"/>
<proteinExistence type="predicted"/>
<dbReference type="EMBL" id="LXQA010122913">
    <property type="protein sequence ID" value="MCI21027.1"/>
    <property type="molecule type" value="Genomic_DNA"/>
</dbReference>
<protein>
    <submittedName>
        <fullName evidence="1">Uncharacterized protein</fullName>
    </submittedName>
</protein>
<accession>A0A392QAZ0</accession>